<protein>
    <submittedName>
        <fullName evidence="2">SGNH/GDSL hydrolase family protein</fullName>
    </submittedName>
</protein>
<comment type="caution">
    <text evidence="2">The sequence shown here is derived from an EMBL/GenBank/DDBJ whole genome shotgun (WGS) entry which is preliminary data.</text>
</comment>
<accession>A0ABS2IAX6</accession>
<dbReference type="Gene3D" id="3.40.50.1110">
    <property type="entry name" value="SGNH hydrolase"/>
    <property type="match status" value="1"/>
</dbReference>
<name>A0ABS2IAX6_9GAMM</name>
<dbReference type="InterPro" id="IPR013830">
    <property type="entry name" value="SGNH_hydro"/>
</dbReference>
<feature type="domain" description="SGNH hydrolase-type esterase" evidence="1">
    <location>
        <begin position="58"/>
        <end position="227"/>
    </location>
</feature>
<dbReference type="GO" id="GO:0016787">
    <property type="term" value="F:hydrolase activity"/>
    <property type="evidence" value="ECO:0007669"/>
    <property type="project" value="UniProtKB-KW"/>
</dbReference>
<dbReference type="SUPFAM" id="SSF52266">
    <property type="entry name" value="SGNH hydrolase"/>
    <property type="match status" value="1"/>
</dbReference>
<gene>
    <name evidence="2" type="ORF">JQX08_04410</name>
</gene>
<dbReference type="InterPro" id="IPR036514">
    <property type="entry name" value="SGNH_hydro_sf"/>
</dbReference>
<dbReference type="PANTHER" id="PTHR30383:SF24">
    <property type="entry name" value="THIOESTERASE 1_PROTEASE 1_LYSOPHOSPHOLIPASE L1"/>
    <property type="match status" value="1"/>
</dbReference>
<dbReference type="EMBL" id="JAFEUP010000001">
    <property type="protein sequence ID" value="MBM7059940.1"/>
    <property type="molecule type" value="Genomic_DNA"/>
</dbReference>
<dbReference type="InterPro" id="IPR051532">
    <property type="entry name" value="Ester_Hydrolysis_Enzymes"/>
</dbReference>
<dbReference type="Proteomes" id="UP000717995">
    <property type="component" value="Unassembled WGS sequence"/>
</dbReference>
<dbReference type="PANTHER" id="PTHR30383">
    <property type="entry name" value="THIOESTERASE 1/PROTEASE 1/LYSOPHOSPHOLIPASE L1"/>
    <property type="match status" value="1"/>
</dbReference>
<organism evidence="2 3">
    <name type="scientific">Zestomonas insulae</name>
    <dbReference type="NCBI Taxonomy" id="2809017"/>
    <lineage>
        <taxon>Bacteria</taxon>
        <taxon>Pseudomonadati</taxon>
        <taxon>Pseudomonadota</taxon>
        <taxon>Gammaproteobacteria</taxon>
        <taxon>Pseudomonadales</taxon>
        <taxon>Pseudomonadaceae</taxon>
        <taxon>Zestomonas</taxon>
    </lineage>
</organism>
<keyword evidence="3" id="KW-1185">Reference proteome</keyword>
<evidence type="ECO:0000313" key="3">
    <source>
        <dbReference type="Proteomes" id="UP000717995"/>
    </source>
</evidence>
<proteinExistence type="predicted"/>
<sequence length="241" mass="25898">MSRWRGLAWWSALLTLLPILLPLALRTRRNALRLASAAGAEQGMVASAEAGAPLKLLLLGESTVAGVGAACLDQALAGQLATALSARLQRGVHWQALGENGITAGQACQRLLPQAALDADLVVLVFGVNDTTHFTSLKAWRTALGQLIAHFQAHGAQVVCTAVPPLEHFHALPWLLRQLFGWRARLMDAQLRALASERGAAYCGAEIRMQREFLAVDGYHPSALGYRTWGESLAELLGQAR</sequence>
<dbReference type="CDD" id="cd01836">
    <property type="entry name" value="FeeA_FeeB_like"/>
    <property type="match status" value="1"/>
</dbReference>
<reference evidence="2 3" key="1">
    <citation type="submission" date="2021-02" db="EMBL/GenBank/DDBJ databases">
        <authorList>
            <person name="Lee D.-H."/>
        </authorList>
    </citation>
    <scope>NUCLEOTIDE SEQUENCE [LARGE SCALE GENOMIC DNA]</scope>
    <source>
        <strain evidence="2 3">UL073</strain>
    </source>
</reference>
<evidence type="ECO:0000313" key="2">
    <source>
        <dbReference type="EMBL" id="MBM7059940.1"/>
    </source>
</evidence>
<evidence type="ECO:0000259" key="1">
    <source>
        <dbReference type="Pfam" id="PF13472"/>
    </source>
</evidence>
<dbReference type="RefSeq" id="WP_204915035.1">
    <property type="nucleotide sequence ID" value="NZ_JAFEUP010000001.1"/>
</dbReference>
<keyword evidence="2" id="KW-0378">Hydrolase</keyword>
<dbReference type="Pfam" id="PF13472">
    <property type="entry name" value="Lipase_GDSL_2"/>
    <property type="match status" value="1"/>
</dbReference>